<evidence type="ECO:0000313" key="2">
    <source>
        <dbReference type="Proteomes" id="UP000781932"/>
    </source>
</evidence>
<dbReference type="AlphaFoldDB" id="A0A9P6IDP4"/>
<name>A0A9P6IDP4_9PEZI</name>
<evidence type="ECO:0000313" key="1">
    <source>
        <dbReference type="EMBL" id="KAF9880953.1"/>
    </source>
</evidence>
<dbReference type="RefSeq" id="XP_038750414.1">
    <property type="nucleotide sequence ID" value="XM_038884714.1"/>
</dbReference>
<accession>A0A9P6IDP4</accession>
<reference evidence="1" key="2">
    <citation type="submission" date="2020-11" db="EMBL/GenBank/DDBJ databases">
        <title>Whole genome sequencing of Colletotrichum sp.</title>
        <authorList>
            <person name="Li H."/>
        </authorList>
    </citation>
    <scope>NUCLEOTIDE SEQUENCE</scope>
    <source>
        <strain evidence="1">CkLH20</strain>
    </source>
</reference>
<organism evidence="1 2">
    <name type="scientific">Colletotrichum karsti</name>
    <dbReference type="NCBI Taxonomy" id="1095194"/>
    <lineage>
        <taxon>Eukaryota</taxon>
        <taxon>Fungi</taxon>
        <taxon>Dikarya</taxon>
        <taxon>Ascomycota</taxon>
        <taxon>Pezizomycotina</taxon>
        <taxon>Sordariomycetes</taxon>
        <taxon>Hypocreomycetidae</taxon>
        <taxon>Glomerellales</taxon>
        <taxon>Glomerellaceae</taxon>
        <taxon>Colletotrichum</taxon>
        <taxon>Colletotrichum boninense species complex</taxon>
    </lineage>
</organism>
<comment type="caution">
    <text evidence="1">The sequence shown here is derived from an EMBL/GenBank/DDBJ whole genome shotgun (WGS) entry which is preliminary data.</text>
</comment>
<keyword evidence="2" id="KW-1185">Reference proteome</keyword>
<dbReference type="GeneID" id="62157788"/>
<dbReference type="EMBL" id="JAATWM020000004">
    <property type="protein sequence ID" value="KAF9880953.1"/>
    <property type="molecule type" value="Genomic_DNA"/>
</dbReference>
<reference evidence="1" key="1">
    <citation type="submission" date="2020-03" db="EMBL/GenBank/DDBJ databases">
        <authorList>
            <person name="He L."/>
        </authorList>
    </citation>
    <scope>NUCLEOTIDE SEQUENCE</scope>
    <source>
        <strain evidence="1">CkLH20</strain>
    </source>
</reference>
<sequence>MAQILFPFSTLNIANESANMTSGMGMSFFIMVLMRCRWSKQQQKWAMSAICGSFLALVVCLDLTPSIHNHEADHCGGGGLCQHVPEGWREFLLARRLKSFREKRSLRFDKCYKVCCHADYEVSKAYDKMDETIFCSDARIESATVILNSDSALSLDDPKEFLKRKITHRTIESSELDNSVNKLENLRTGFHAAMMGRSHKRTITVPKLSYSGLAPPPNIGDDIYKGASLLSSEIDDSVSINSEHKSGISIFSVHCNMMANNSTTLNWTVWAKALALILAACVRFYISKTGAENVTIDQVALAKRCSHLVARLHDISNRKLEAVKSDVIKYMSKRIARTEKD</sequence>
<protein>
    <submittedName>
        <fullName evidence="1">Uncharacterized protein</fullName>
    </submittedName>
</protein>
<gene>
    <name evidence="1" type="ORF">CkaCkLH20_01995</name>
</gene>
<dbReference type="Proteomes" id="UP000781932">
    <property type="component" value="Unassembled WGS sequence"/>
</dbReference>
<proteinExistence type="predicted"/>